<dbReference type="PANTHER" id="PTHR30408:SF12">
    <property type="entry name" value="TYPE I RESTRICTION ENZYME MJAVIII SPECIFICITY SUBUNIT"/>
    <property type="match status" value="1"/>
</dbReference>
<keyword evidence="7" id="KW-1185">Reference proteome</keyword>
<proteinExistence type="inferred from homology"/>
<evidence type="ECO:0000256" key="4">
    <source>
        <dbReference type="SAM" id="Coils"/>
    </source>
</evidence>
<protein>
    <submittedName>
        <fullName evidence="6">Restriction endonuclease S subunit</fullName>
        <ecNumber evidence="6">3.1.21.3</ecNumber>
    </submittedName>
</protein>
<feature type="coiled-coil region" evidence="4">
    <location>
        <begin position="382"/>
        <end position="416"/>
    </location>
</feature>
<dbReference type="RefSeq" id="WP_048494598.1">
    <property type="nucleotide sequence ID" value="NZ_LFBU01000001.1"/>
</dbReference>
<evidence type="ECO:0000259" key="5">
    <source>
        <dbReference type="Pfam" id="PF01420"/>
    </source>
</evidence>
<dbReference type="GO" id="GO:0009035">
    <property type="term" value="F:type I site-specific deoxyribonuclease activity"/>
    <property type="evidence" value="ECO:0007669"/>
    <property type="project" value="UniProtKB-EC"/>
</dbReference>
<evidence type="ECO:0000313" key="7">
    <source>
        <dbReference type="Proteomes" id="UP000036102"/>
    </source>
</evidence>
<keyword evidence="6" id="KW-0540">Nuclease</keyword>
<keyword evidence="4" id="KW-0175">Coiled coil</keyword>
<dbReference type="EMBL" id="LFBU01000001">
    <property type="protein sequence ID" value="KMQ74385.1"/>
    <property type="molecule type" value="Genomic_DNA"/>
</dbReference>
<gene>
    <name evidence="6" type="ORF">Msub_10568</name>
</gene>
<dbReference type="PANTHER" id="PTHR30408">
    <property type="entry name" value="TYPE-1 RESTRICTION ENZYME ECOKI SPECIFICITY PROTEIN"/>
    <property type="match status" value="1"/>
</dbReference>
<evidence type="ECO:0000256" key="1">
    <source>
        <dbReference type="ARBA" id="ARBA00010923"/>
    </source>
</evidence>
<dbReference type="InterPro" id="IPR044946">
    <property type="entry name" value="Restrct_endonuc_typeI_TRD_sf"/>
</dbReference>
<keyword evidence="6" id="KW-0255">Endonuclease</keyword>
<dbReference type="GO" id="GO:0003677">
    <property type="term" value="F:DNA binding"/>
    <property type="evidence" value="ECO:0007669"/>
    <property type="project" value="UniProtKB-KW"/>
</dbReference>
<keyword evidence="6" id="KW-0378">Hydrolase</keyword>
<dbReference type="PATRIC" id="fig|1658765.3.peg.560"/>
<dbReference type="EC" id="3.1.21.3" evidence="6"/>
<sequence length="424" mass="48082">MVPDERQSSSTTNWKIQKVGDIARPERNSFVIGPFGSDLVQSDYRKSGTPVVFVRDIKRSKFHWVSRVFVSQEKAEKLKAHSAKPGDIIITKMGLPPGIAAVYPEHFPDGVITADIIRLRPDLKSVDSSFLCVLLNSYSARKQVYERTAGQTRPKLTLADYKTIQLELPPLPEQKKIAQILSTWDQAITANERLLENSQQQKKALIQQLLTGKKRLPGFDGTWEEVTLGSLFHRVTTRNEGQSTNVVTISGQQGLIRQQEFFKKSVASETLDNYFLLKRGQFAYNKSYSNGYPMGAIKRLNRYEDGVVTTLYICFELADERATDSDFYEQYFESGQLNKGLMQIAHEGGRAHGLLNVKPSDFFSLKVLKPPRNEQKAIANLLVTADRELQAQKNKLERLRTEKKALMQQLLTGRRRVKLETEAA</sequence>
<dbReference type="Proteomes" id="UP000036102">
    <property type="component" value="Unassembled WGS sequence"/>
</dbReference>
<name>A0A0J7LZR9_9GAMM</name>
<evidence type="ECO:0000256" key="3">
    <source>
        <dbReference type="ARBA" id="ARBA00023125"/>
    </source>
</evidence>
<dbReference type="Pfam" id="PF01420">
    <property type="entry name" value="Methylase_S"/>
    <property type="match status" value="1"/>
</dbReference>
<dbReference type="Gene3D" id="1.10.287.1120">
    <property type="entry name" value="Bipartite methylase S protein"/>
    <property type="match status" value="1"/>
</dbReference>
<dbReference type="AlphaFoldDB" id="A0A0J7LZR9"/>
<dbReference type="InterPro" id="IPR000055">
    <property type="entry name" value="Restrct_endonuc_typeI_TRD"/>
</dbReference>
<organism evidence="6 7">
    <name type="scientific">Marinobacter subterrani</name>
    <dbReference type="NCBI Taxonomy" id="1658765"/>
    <lineage>
        <taxon>Bacteria</taxon>
        <taxon>Pseudomonadati</taxon>
        <taxon>Pseudomonadota</taxon>
        <taxon>Gammaproteobacteria</taxon>
        <taxon>Pseudomonadales</taxon>
        <taxon>Marinobacteraceae</taxon>
        <taxon>Marinobacter</taxon>
    </lineage>
</organism>
<dbReference type="Gene3D" id="3.90.220.20">
    <property type="entry name" value="DNA methylase specificity domains"/>
    <property type="match status" value="2"/>
</dbReference>
<dbReference type="GO" id="GO:0009307">
    <property type="term" value="P:DNA restriction-modification system"/>
    <property type="evidence" value="ECO:0007669"/>
    <property type="project" value="UniProtKB-KW"/>
</dbReference>
<keyword evidence="2" id="KW-0680">Restriction system</keyword>
<dbReference type="InterPro" id="IPR052021">
    <property type="entry name" value="Type-I_RS_S_subunit"/>
</dbReference>
<dbReference type="SUPFAM" id="SSF116734">
    <property type="entry name" value="DNA methylase specificity domain"/>
    <property type="match status" value="2"/>
</dbReference>
<dbReference type="OrthoDB" id="9798929at2"/>
<evidence type="ECO:0000256" key="2">
    <source>
        <dbReference type="ARBA" id="ARBA00022747"/>
    </source>
</evidence>
<comment type="similarity">
    <text evidence="1">Belongs to the type-I restriction system S methylase family.</text>
</comment>
<evidence type="ECO:0000313" key="6">
    <source>
        <dbReference type="EMBL" id="KMQ74385.1"/>
    </source>
</evidence>
<reference evidence="6 7" key="1">
    <citation type="submission" date="2015-06" db="EMBL/GenBank/DDBJ databases">
        <title>Marinobacter subterrani, a genetically tractable neutrophilic iron-oxidizing strain isolated from the Soudan Iron Mine.</title>
        <authorList>
            <person name="Bonis B.M."/>
            <person name="Gralnick J.A."/>
        </authorList>
    </citation>
    <scope>NUCLEOTIDE SEQUENCE [LARGE SCALE GENOMIC DNA]</scope>
    <source>
        <strain evidence="6 7">JG233</strain>
    </source>
</reference>
<comment type="caution">
    <text evidence="6">The sequence shown here is derived from an EMBL/GenBank/DDBJ whole genome shotgun (WGS) entry which is preliminary data.</text>
</comment>
<accession>A0A0J7LZR9</accession>
<feature type="domain" description="Type I restriction modification DNA specificity" evidence="5">
    <location>
        <begin position="60"/>
        <end position="193"/>
    </location>
</feature>
<dbReference type="STRING" id="1658765.Msub_10568"/>
<keyword evidence="3" id="KW-0238">DNA-binding</keyword>